<evidence type="ECO:0000256" key="1">
    <source>
        <dbReference type="SAM" id="MobiDB-lite"/>
    </source>
</evidence>
<organism evidence="2 3">
    <name type="scientific">Phytophthora fragariae</name>
    <dbReference type="NCBI Taxonomy" id="53985"/>
    <lineage>
        <taxon>Eukaryota</taxon>
        <taxon>Sar</taxon>
        <taxon>Stramenopiles</taxon>
        <taxon>Oomycota</taxon>
        <taxon>Peronosporomycetes</taxon>
        <taxon>Peronosporales</taxon>
        <taxon>Peronosporaceae</taxon>
        <taxon>Phytophthora</taxon>
    </lineage>
</organism>
<dbReference type="Proteomes" id="UP000486351">
    <property type="component" value="Unassembled WGS sequence"/>
</dbReference>
<comment type="caution">
    <text evidence="2">The sequence shown here is derived from an EMBL/GenBank/DDBJ whole genome shotgun (WGS) entry which is preliminary data.</text>
</comment>
<feature type="non-terminal residue" evidence="2">
    <location>
        <position position="70"/>
    </location>
</feature>
<feature type="region of interest" description="Disordered" evidence="1">
    <location>
        <begin position="29"/>
        <end position="70"/>
    </location>
</feature>
<evidence type="ECO:0000313" key="2">
    <source>
        <dbReference type="EMBL" id="KAE9281155.1"/>
    </source>
</evidence>
<dbReference type="EMBL" id="QXFY01003907">
    <property type="protein sequence ID" value="KAE9281155.1"/>
    <property type="molecule type" value="Genomic_DNA"/>
</dbReference>
<name>A0A6G0QCP1_9STRA</name>
<reference evidence="2 3" key="1">
    <citation type="submission" date="2018-09" db="EMBL/GenBank/DDBJ databases">
        <title>Genomic investigation of the strawberry pathogen Phytophthora fragariae indicates pathogenicity is determined by transcriptional variation in three key races.</title>
        <authorList>
            <person name="Adams T.M."/>
            <person name="Armitage A.D."/>
            <person name="Sobczyk M.K."/>
            <person name="Bates H.J."/>
            <person name="Dunwell J.M."/>
            <person name="Nellist C.F."/>
            <person name="Harrison R.J."/>
        </authorList>
    </citation>
    <scope>NUCLEOTIDE SEQUENCE [LARGE SCALE GENOMIC DNA]</scope>
    <source>
        <strain evidence="2 3">NOV-77</strain>
    </source>
</reference>
<evidence type="ECO:0000313" key="3">
    <source>
        <dbReference type="Proteomes" id="UP000486351"/>
    </source>
</evidence>
<sequence>MRCPRAPACRASTGNAATATAAAAAAAAGHGGGAAVASSASRQGWWHAKQGTAISRQPQMNRMHARLTVH</sequence>
<dbReference type="AlphaFoldDB" id="A0A6G0QCP1"/>
<protein>
    <submittedName>
        <fullName evidence="2">Uncharacterized protein</fullName>
    </submittedName>
</protein>
<proteinExistence type="predicted"/>
<gene>
    <name evidence="2" type="ORF">PF008_g27957</name>
</gene>
<accession>A0A6G0QCP1</accession>